<dbReference type="RefSeq" id="WP_243516378.1">
    <property type="nucleotide sequence ID" value="NZ_CP094534.1"/>
</dbReference>
<dbReference type="EMBL" id="CP094534">
    <property type="protein sequence ID" value="UOE34969.1"/>
    <property type="molecule type" value="Genomic_DNA"/>
</dbReference>
<proteinExistence type="predicted"/>
<evidence type="ECO:0008006" key="4">
    <source>
        <dbReference type="Google" id="ProtNLM"/>
    </source>
</evidence>
<evidence type="ECO:0000256" key="1">
    <source>
        <dbReference type="SAM" id="SignalP"/>
    </source>
</evidence>
<keyword evidence="1" id="KW-0732">Signal</keyword>
<keyword evidence="3" id="KW-1185">Reference proteome</keyword>
<feature type="chain" id="PRO_5045228214" description="Plug domain-containing protein" evidence="1">
    <location>
        <begin position="24"/>
        <end position="217"/>
    </location>
</feature>
<gene>
    <name evidence="2" type="ORF">MTP16_04770</name>
</gene>
<evidence type="ECO:0000313" key="2">
    <source>
        <dbReference type="EMBL" id="UOE34969.1"/>
    </source>
</evidence>
<protein>
    <recommendedName>
        <fullName evidence="4">Plug domain-containing protein</fullName>
    </recommendedName>
</protein>
<organism evidence="2 3">
    <name type="scientific">Hymenobacter monticola</name>
    <dbReference type="NCBI Taxonomy" id="1705399"/>
    <lineage>
        <taxon>Bacteria</taxon>
        <taxon>Pseudomonadati</taxon>
        <taxon>Bacteroidota</taxon>
        <taxon>Cytophagia</taxon>
        <taxon>Cytophagales</taxon>
        <taxon>Hymenobacteraceae</taxon>
        <taxon>Hymenobacter</taxon>
    </lineage>
</organism>
<feature type="signal peptide" evidence="1">
    <location>
        <begin position="1"/>
        <end position="23"/>
    </location>
</feature>
<accession>A0ABY4B718</accession>
<dbReference type="Proteomes" id="UP000831390">
    <property type="component" value="Chromosome"/>
</dbReference>
<evidence type="ECO:0000313" key="3">
    <source>
        <dbReference type="Proteomes" id="UP000831390"/>
    </source>
</evidence>
<reference evidence="2 3" key="1">
    <citation type="submission" date="2022-03" db="EMBL/GenBank/DDBJ databases">
        <title>Hymenobactersp. isolated from the air.</title>
        <authorList>
            <person name="Won M."/>
            <person name="Kwon S.-W."/>
        </authorList>
    </citation>
    <scope>NUCLEOTIDE SEQUENCE [LARGE SCALE GENOMIC DNA]</scope>
    <source>
        <strain evidence="2 3">KACC 22596</strain>
    </source>
</reference>
<sequence length="217" mass="22720">MRHLRIASLLLTICCLTGLPAWAQQKAVAPLAPRMPAVLSGRPLVGVPVGPSAGAAVPQVNVAPRPAAAAPAPLYILNSQVIIDNGFANIKPDDVQKLRVYKGADAPRPWHNLTTYGIIDITPTPRAHAAVKSRTLAEIGQLFGAEGTVRYSINGMLTSEASIRVANASIGEVKVTHAAALGAITWVEIQIAHKEIPKPAPAPGSPPRIMIRGTASL</sequence>
<name>A0ABY4B718_9BACT</name>